<name>A0A218MNC7_9VIRU</name>
<sequence length="109" mass="13114">MELLTVTYCPYCKSWIDVESMLTTEKLKEMQFYLTCPECNKTFSTFAKTVIKVNVSSIEDRIEQEKDSLLFWEKANMRDKAFKNERIDERKKRIQELESIKERNDKVEE</sequence>
<evidence type="ECO:0000313" key="1">
    <source>
        <dbReference type="EMBL" id="ASF00777.1"/>
    </source>
</evidence>
<reference evidence="1" key="1">
    <citation type="submission" date="2016-10" db="EMBL/GenBank/DDBJ databases">
        <authorList>
            <person name="Varghese N."/>
        </authorList>
    </citation>
    <scope>NUCLEOTIDE SEQUENCE</scope>
</reference>
<accession>A0A218MNC7</accession>
<organism evidence="1">
    <name type="scientific">uncultured virus</name>
    <dbReference type="NCBI Taxonomy" id="340016"/>
    <lineage>
        <taxon>Viruses</taxon>
        <taxon>environmental samples</taxon>
    </lineage>
</organism>
<protein>
    <submittedName>
        <fullName evidence="1">Uncharacterized protein</fullName>
    </submittedName>
</protein>
<reference evidence="1" key="2">
    <citation type="journal article" date="2017" name="Nat. Commun.">
        <title>Single-virus genomics reveals hidden cosmopolitan and abundant viruses.</title>
        <authorList>
            <person name="Martinez-Hernandez F."/>
            <person name="Fornas O."/>
            <person name="Lluesma Gomez M."/>
            <person name="Bolduc B."/>
            <person name="de la Cruz Pena M.J."/>
            <person name="Martinez J.M."/>
            <person name="Anton J."/>
            <person name="Gasol J.M."/>
            <person name="Rosselli R."/>
            <person name="Rodriguez-Valera F."/>
            <person name="Sullivan M.B."/>
            <person name="Acinas S.G."/>
            <person name="Martinez-Garcia M."/>
        </authorList>
    </citation>
    <scope>NUCLEOTIDE SEQUENCE</scope>
</reference>
<proteinExistence type="predicted"/>
<dbReference type="EMBL" id="KY052855">
    <property type="protein sequence ID" value="ASF00777.1"/>
    <property type="molecule type" value="Genomic_DNA"/>
</dbReference>